<comment type="caution">
    <text evidence="2">The sequence shown here is derived from an EMBL/GenBank/DDBJ whole genome shotgun (WGS) entry which is preliminary data.</text>
</comment>
<dbReference type="PANTHER" id="PTHR48475:SF2">
    <property type="entry name" value="RIBONUCLEASE H"/>
    <property type="match status" value="1"/>
</dbReference>
<dbReference type="OrthoDB" id="1938451at2759"/>
<dbReference type="InterPro" id="IPR041577">
    <property type="entry name" value="RT_RNaseH_2"/>
</dbReference>
<accession>A0A2P5A5N3</accession>
<name>A0A2P5A5N3_PARAD</name>
<reference evidence="3" key="1">
    <citation type="submission" date="2016-06" db="EMBL/GenBank/DDBJ databases">
        <title>Parallel loss of symbiosis genes in relatives of nitrogen-fixing non-legume Parasponia.</title>
        <authorList>
            <person name="Van Velzen R."/>
            <person name="Holmer R."/>
            <person name="Bu F."/>
            <person name="Rutten L."/>
            <person name="Van Zeijl A."/>
            <person name="Liu W."/>
            <person name="Santuari L."/>
            <person name="Cao Q."/>
            <person name="Sharma T."/>
            <person name="Shen D."/>
            <person name="Roswanjaya Y."/>
            <person name="Wardhani T."/>
            <person name="Kalhor M.S."/>
            <person name="Jansen J."/>
            <person name="Van den Hoogen J."/>
            <person name="Gungor B."/>
            <person name="Hartog M."/>
            <person name="Hontelez J."/>
            <person name="Verver J."/>
            <person name="Yang W.-C."/>
            <person name="Schijlen E."/>
            <person name="Repin R."/>
            <person name="Schilthuizen M."/>
            <person name="Schranz E."/>
            <person name="Heidstra R."/>
            <person name="Miyata K."/>
            <person name="Fedorova E."/>
            <person name="Kohlen W."/>
            <person name="Bisseling T."/>
            <person name="Smit S."/>
            <person name="Geurts R."/>
        </authorList>
    </citation>
    <scope>NUCLEOTIDE SEQUENCE [LARGE SCALE GENOMIC DNA]</scope>
    <source>
        <strain evidence="3">cv. WU1-14</strain>
    </source>
</reference>
<dbReference type="Proteomes" id="UP000237105">
    <property type="component" value="Unassembled WGS sequence"/>
</dbReference>
<dbReference type="EMBL" id="JXTB01000919">
    <property type="protein sequence ID" value="PON31834.1"/>
    <property type="molecule type" value="Genomic_DNA"/>
</dbReference>
<dbReference type="PANTHER" id="PTHR48475">
    <property type="entry name" value="RIBONUCLEASE H"/>
    <property type="match status" value="1"/>
</dbReference>
<dbReference type="STRING" id="3476.A0A2P5A5N3"/>
<feature type="domain" description="Reverse transcriptase/retrotransposon-derived protein RNase H-like" evidence="1">
    <location>
        <begin position="46"/>
        <end position="151"/>
    </location>
</feature>
<evidence type="ECO:0000259" key="1">
    <source>
        <dbReference type="Pfam" id="PF17919"/>
    </source>
</evidence>
<keyword evidence="3" id="KW-1185">Reference proteome</keyword>
<dbReference type="Pfam" id="PF17919">
    <property type="entry name" value="RT_RNaseH_2"/>
    <property type="match status" value="1"/>
</dbReference>
<dbReference type="InterPro" id="IPR043128">
    <property type="entry name" value="Rev_trsase/Diguanyl_cyclase"/>
</dbReference>
<evidence type="ECO:0000313" key="2">
    <source>
        <dbReference type="EMBL" id="PON31834.1"/>
    </source>
</evidence>
<gene>
    <name evidence="2" type="ORF">PanWU01x14_366530</name>
</gene>
<dbReference type="Gene3D" id="3.30.70.270">
    <property type="match status" value="1"/>
</dbReference>
<protein>
    <recommendedName>
        <fullName evidence="1">Reverse transcriptase/retrotransposon-derived protein RNase H-like domain-containing protein</fullName>
    </recommendedName>
</protein>
<dbReference type="SUPFAM" id="SSF56672">
    <property type="entry name" value="DNA/RNA polymerases"/>
    <property type="match status" value="1"/>
</dbReference>
<organism evidence="2 3">
    <name type="scientific">Parasponia andersonii</name>
    <name type="common">Sponia andersonii</name>
    <dbReference type="NCBI Taxonomy" id="3476"/>
    <lineage>
        <taxon>Eukaryota</taxon>
        <taxon>Viridiplantae</taxon>
        <taxon>Streptophyta</taxon>
        <taxon>Embryophyta</taxon>
        <taxon>Tracheophyta</taxon>
        <taxon>Spermatophyta</taxon>
        <taxon>Magnoliopsida</taxon>
        <taxon>eudicotyledons</taxon>
        <taxon>Gunneridae</taxon>
        <taxon>Pentapetalae</taxon>
        <taxon>rosids</taxon>
        <taxon>fabids</taxon>
        <taxon>Rosales</taxon>
        <taxon>Cannabaceae</taxon>
        <taxon>Parasponia</taxon>
    </lineage>
</organism>
<dbReference type="InterPro" id="IPR043502">
    <property type="entry name" value="DNA/RNA_pol_sf"/>
</dbReference>
<proteinExistence type="predicted"/>
<sequence length="161" mass="18656">MQSPRKPKDVQSLAGRVAALSRFVSKSTDKCQPFFEILKGSKRFEWMEECEQVFQELKAHLGFPPPHLGFPPLLSKANLGKELYLYLAVSKYATSETLIQEEEKIQQLVYYIRKRLLNAEIRNPEMEKLALALIVASRKFQPYFHAHSIKVFTNFPLKQVL</sequence>
<evidence type="ECO:0000313" key="3">
    <source>
        <dbReference type="Proteomes" id="UP000237105"/>
    </source>
</evidence>
<dbReference type="AlphaFoldDB" id="A0A2P5A5N3"/>